<dbReference type="Proteomes" id="UP001142393">
    <property type="component" value="Unassembled WGS sequence"/>
</dbReference>
<gene>
    <name evidence="1" type="ORF">DFH05DRAFT_1393941</name>
</gene>
<protein>
    <submittedName>
        <fullName evidence="1">Uncharacterized protein</fullName>
    </submittedName>
</protein>
<evidence type="ECO:0000313" key="2">
    <source>
        <dbReference type="Proteomes" id="UP001142393"/>
    </source>
</evidence>
<accession>A0A9W8TZD1</accession>
<sequence>VVISGDAMDFLSGGLYRATILFIINTDSHLPINICTYTRLGVIYKFCMANDDVKLAPLVASPVLQGLGIKRPFEREEDAPVIAEWRSKARIAAYGQSVLLKSKEERDVEQEVIQGVVVKHYN</sequence>
<feature type="non-terminal residue" evidence="1">
    <location>
        <position position="1"/>
    </location>
</feature>
<organism evidence="1 2">
    <name type="scientific">Lentinula detonsa</name>
    <dbReference type="NCBI Taxonomy" id="2804962"/>
    <lineage>
        <taxon>Eukaryota</taxon>
        <taxon>Fungi</taxon>
        <taxon>Dikarya</taxon>
        <taxon>Basidiomycota</taxon>
        <taxon>Agaricomycotina</taxon>
        <taxon>Agaricomycetes</taxon>
        <taxon>Agaricomycetidae</taxon>
        <taxon>Agaricales</taxon>
        <taxon>Marasmiineae</taxon>
        <taxon>Omphalotaceae</taxon>
        <taxon>Lentinula</taxon>
    </lineage>
</organism>
<comment type="caution">
    <text evidence="1">The sequence shown here is derived from an EMBL/GenBank/DDBJ whole genome shotgun (WGS) entry which is preliminary data.</text>
</comment>
<keyword evidence="2" id="KW-1185">Reference proteome</keyword>
<reference evidence="1 2" key="1">
    <citation type="journal article" date="2023" name="Proc. Natl. Acad. Sci. U.S.A.">
        <title>A global phylogenomic analysis of the shiitake genus Lentinula.</title>
        <authorList>
            <person name="Sierra-Patev S."/>
            <person name="Min B."/>
            <person name="Naranjo-Ortiz M."/>
            <person name="Looney B."/>
            <person name="Konkel Z."/>
            <person name="Slot J.C."/>
            <person name="Sakamoto Y."/>
            <person name="Steenwyk J.L."/>
            <person name="Rokas A."/>
            <person name="Carro J."/>
            <person name="Camarero S."/>
            <person name="Ferreira P."/>
            <person name="Molpeceres G."/>
            <person name="Ruiz-Duenas F.J."/>
            <person name="Serrano A."/>
            <person name="Henrissat B."/>
            <person name="Drula E."/>
            <person name="Hughes K.W."/>
            <person name="Mata J.L."/>
            <person name="Ishikawa N.K."/>
            <person name="Vargas-Isla R."/>
            <person name="Ushijima S."/>
            <person name="Smith C.A."/>
            <person name="Donoghue J."/>
            <person name="Ahrendt S."/>
            <person name="Andreopoulos W."/>
            <person name="He G."/>
            <person name="LaButti K."/>
            <person name="Lipzen A."/>
            <person name="Ng V."/>
            <person name="Riley R."/>
            <person name="Sandor L."/>
            <person name="Barry K."/>
            <person name="Martinez A.T."/>
            <person name="Xiao Y."/>
            <person name="Gibbons J.G."/>
            <person name="Terashima K."/>
            <person name="Grigoriev I.V."/>
            <person name="Hibbett D."/>
        </authorList>
    </citation>
    <scope>NUCLEOTIDE SEQUENCE [LARGE SCALE GENOMIC DNA]</scope>
    <source>
        <strain evidence="1 2">TFB7810</strain>
    </source>
</reference>
<dbReference type="EMBL" id="JANVFU010000004">
    <property type="protein sequence ID" value="KAJ3746555.1"/>
    <property type="molecule type" value="Genomic_DNA"/>
</dbReference>
<dbReference type="AlphaFoldDB" id="A0A9W8TZD1"/>
<evidence type="ECO:0000313" key="1">
    <source>
        <dbReference type="EMBL" id="KAJ3746555.1"/>
    </source>
</evidence>
<name>A0A9W8TZD1_9AGAR</name>
<proteinExistence type="predicted"/>